<keyword evidence="3" id="KW-0132">Cell division</keyword>
<gene>
    <name evidence="3" type="ORF">ABS311_14045</name>
</gene>
<dbReference type="Proteomes" id="UP001467690">
    <property type="component" value="Unassembled WGS sequence"/>
</dbReference>
<dbReference type="Pfam" id="PF07126">
    <property type="entry name" value="ZapC_C"/>
    <property type="match status" value="1"/>
</dbReference>
<dbReference type="RefSeq" id="WP_143872277.1">
    <property type="nucleotide sequence ID" value="NZ_CP041660.1"/>
</dbReference>
<protein>
    <submittedName>
        <fullName evidence="3">Cell division protein ZapC domain-containing protein</fullName>
    </submittedName>
</protein>
<organism evidence="3 4">
    <name type="scientific">Catenovulum sediminis</name>
    <dbReference type="NCBI Taxonomy" id="1740262"/>
    <lineage>
        <taxon>Bacteria</taxon>
        <taxon>Pseudomonadati</taxon>
        <taxon>Pseudomonadota</taxon>
        <taxon>Gammaproteobacteria</taxon>
        <taxon>Alteromonadales</taxon>
        <taxon>Alteromonadaceae</taxon>
        <taxon>Catenovulum</taxon>
    </lineage>
</organism>
<feature type="domain" description="Cell-division protein ZapC C-terminal" evidence="1">
    <location>
        <begin position="89"/>
        <end position="168"/>
    </location>
</feature>
<dbReference type="Pfam" id="PF21083">
    <property type="entry name" value="ZapC_N"/>
    <property type="match status" value="1"/>
</dbReference>
<sequence>MLQAKADWYWFYDLDSHTMRLNMTDFVFVTACKASKLIPSAKQTVAFSVADNQSYTEFYSIVEEQLAVSEAICAQIALNAVAQKKFMRPEQPKSWYFLEQHKLKRNLFDQVVMLKSEMQQGIFLIIDENNEFASVMLLSANMKLDERKTLKQFECIKVLQNRIAPLQQPHSVQSRNHA</sequence>
<evidence type="ECO:0000259" key="1">
    <source>
        <dbReference type="Pfam" id="PF07126"/>
    </source>
</evidence>
<name>A0ABV1RJT6_9ALTE</name>
<evidence type="ECO:0000259" key="2">
    <source>
        <dbReference type="Pfam" id="PF21083"/>
    </source>
</evidence>
<proteinExistence type="predicted"/>
<evidence type="ECO:0000313" key="4">
    <source>
        <dbReference type="Proteomes" id="UP001467690"/>
    </source>
</evidence>
<dbReference type="GO" id="GO:0051301">
    <property type="term" value="P:cell division"/>
    <property type="evidence" value="ECO:0007669"/>
    <property type="project" value="UniProtKB-KW"/>
</dbReference>
<reference evidence="3 4" key="1">
    <citation type="submission" date="2024-06" db="EMBL/GenBank/DDBJ databases">
        <authorList>
            <person name="Chen R.Y."/>
        </authorList>
    </citation>
    <scope>NUCLEOTIDE SEQUENCE [LARGE SCALE GENOMIC DNA]</scope>
    <source>
        <strain evidence="3 4">D2</strain>
    </source>
</reference>
<accession>A0ABV1RJT6</accession>
<evidence type="ECO:0000313" key="3">
    <source>
        <dbReference type="EMBL" id="MER2493001.1"/>
    </source>
</evidence>
<comment type="caution">
    <text evidence="3">The sequence shown here is derived from an EMBL/GenBank/DDBJ whole genome shotgun (WGS) entry which is preliminary data.</text>
</comment>
<feature type="domain" description="Cell-division protein ZapC N-terminal" evidence="2">
    <location>
        <begin position="1"/>
        <end position="87"/>
    </location>
</feature>
<keyword evidence="3" id="KW-0131">Cell cycle</keyword>
<dbReference type="EMBL" id="JBELOE010000239">
    <property type="protein sequence ID" value="MER2493001.1"/>
    <property type="molecule type" value="Genomic_DNA"/>
</dbReference>
<keyword evidence="4" id="KW-1185">Reference proteome</keyword>
<dbReference type="InterPro" id="IPR048372">
    <property type="entry name" value="ZapC_C"/>
</dbReference>
<dbReference type="InterPro" id="IPR048373">
    <property type="entry name" value="ZapC_N"/>
</dbReference>